<evidence type="ECO:0000256" key="3">
    <source>
        <dbReference type="ARBA" id="ARBA00022692"/>
    </source>
</evidence>
<dbReference type="GO" id="GO:0016020">
    <property type="term" value="C:membrane"/>
    <property type="evidence" value="ECO:0007669"/>
    <property type="project" value="UniProtKB-SubCell"/>
</dbReference>
<dbReference type="EMBL" id="JAGGNH010000001">
    <property type="protein sequence ID" value="KAJ0987966.1"/>
    <property type="molecule type" value="Genomic_DNA"/>
</dbReference>
<evidence type="ECO:0000256" key="8">
    <source>
        <dbReference type="ARBA" id="ARBA00023180"/>
    </source>
</evidence>
<dbReference type="InterPro" id="IPR001611">
    <property type="entry name" value="Leu-rich_rpt"/>
</dbReference>
<dbReference type="PANTHER" id="PTHR27008:SF596">
    <property type="entry name" value="OS02G0215500 PROTEIN"/>
    <property type="match status" value="1"/>
</dbReference>
<evidence type="ECO:0000313" key="10">
    <source>
        <dbReference type="Proteomes" id="UP001085076"/>
    </source>
</evidence>
<sequence>MLLCFQIIDLSTNKFSGTVPPVFGGMNALFILNLEVNQFQASDAKDLSFIDSLVNCSTLSILSIADNDLGGVLPLSLANFSKELSVLAMDYNHFSGIIPHGIENLISLYVMDFIGNDLTGQIPKHIGNLSMLQRLGFANNKLTGYIPSSIGNLTQLEDFYMYGNSEEKIECLVSVVALGLACSVDSPNERLGMTDVAAQMHAVRDKFVEFGVHGVKN</sequence>
<gene>
    <name evidence="9" type="ORF">J5N97_006322</name>
</gene>
<keyword evidence="3" id="KW-0812">Transmembrane</keyword>
<reference evidence="9" key="2">
    <citation type="journal article" date="2022" name="Hortic Res">
        <title>The genome of Dioscorea zingiberensis sheds light on the biosynthesis, origin and evolution of the medicinally important diosgenin saponins.</title>
        <authorList>
            <person name="Li Y."/>
            <person name="Tan C."/>
            <person name="Li Z."/>
            <person name="Guo J."/>
            <person name="Li S."/>
            <person name="Chen X."/>
            <person name="Wang C."/>
            <person name="Dai X."/>
            <person name="Yang H."/>
            <person name="Song W."/>
            <person name="Hou L."/>
            <person name="Xu J."/>
            <person name="Tong Z."/>
            <person name="Xu A."/>
            <person name="Yuan X."/>
            <person name="Wang W."/>
            <person name="Yang Q."/>
            <person name="Chen L."/>
            <person name="Sun Z."/>
            <person name="Wang K."/>
            <person name="Pan B."/>
            <person name="Chen J."/>
            <person name="Bao Y."/>
            <person name="Liu F."/>
            <person name="Qi X."/>
            <person name="Gang D.R."/>
            <person name="Wen J."/>
            <person name="Li J."/>
        </authorList>
    </citation>
    <scope>NUCLEOTIDE SEQUENCE</scope>
    <source>
        <strain evidence="9">Dzin_1.0</strain>
    </source>
</reference>
<dbReference type="InterPro" id="IPR051809">
    <property type="entry name" value="Plant_receptor-like_S/T_kinase"/>
</dbReference>
<dbReference type="Pfam" id="PF00560">
    <property type="entry name" value="LRR_1"/>
    <property type="match status" value="3"/>
</dbReference>
<evidence type="ECO:0000256" key="5">
    <source>
        <dbReference type="ARBA" id="ARBA00022737"/>
    </source>
</evidence>
<keyword evidence="4" id="KW-0732">Signal</keyword>
<proteinExistence type="predicted"/>
<keyword evidence="8" id="KW-0325">Glycoprotein</keyword>
<dbReference type="SUPFAM" id="SSF52058">
    <property type="entry name" value="L domain-like"/>
    <property type="match status" value="1"/>
</dbReference>
<keyword evidence="5" id="KW-0677">Repeat</keyword>
<dbReference type="OrthoDB" id="1103805at2759"/>
<keyword evidence="10" id="KW-1185">Reference proteome</keyword>
<evidence type="ECO:0000256" key="1">
    <source>
        <dbReference type="ARBA" id="ARBA00004370"/>
    </source>
</evidence>
<protein>
    <submittedName>
        <fullName evidence="9">Uncharacterized protein</fullName>
    </submittedName>
</protein>
<keyword evidence="2" id="KW-0433">Leucine-rich repeat</keyword>
<dbReference type="AlphaFoldDB" id="A0A9D5D9T2"/>
<accession>A0A9D5D9T2</accession>
<comment type="caution">
    <text evidence="9">The sequence shown here is derived from an EMBL/GenBank/DDBJ whole genome shotgun (WGS) entry which is preliminary data.</text>
</comment>
<dbReference type="FunFam" id="3.80.10.10:FF:000041">
    <property type="entry name" value="LRR receptor-like serine/threonine-protein kinase ERECTA"/>
    <property type="match status" value="1"/>
</dbReference>
<dbReference type="InterPro" id="IPR032675">
    <property type="entry name" value="LRR_dom_sf"/>
</dbReference>
<evidence type="ECO:0000256" key="6">
    <source>
        <dbReference type="ARBA" id="ARBA00022989"/>
    </source>
</evidence>
<comment type="subcellular location">
    <subcellularLocation>
        <location evidence="1">Membrane</location>
    </subcellularLocation>
</comment>
<evidence type="ECO:0000256" key="4">
    <source>
        <dbReference type="ARBA" id="ARBA00022729"/>
    </source>
</evidence>
<organism evidence="9 10">
    <name type="scientific">Dioscorea zingiberensis</name>
    <dbReference type="NCBI Taxonomy" id="325984"/>
    <lineage>
        <taxon>Eukaryota</taxon>
        <taxon>Viridiplantae</taxon>
        <taxon>Streptophyta</taxon>
        <taxon>Embryophyta</taxon>
        <taxon>Tracheophyta</taxon>
        <taxon>Spermatophyta</taxon>
        <taxon>Magnoliopsida</taxon>
        <taxon>Liliopsida</taxon>
        <taxon>Dioscoreales</taxon>
        <taxon>Dioscoreaceae</taxon>
        <taxon>Dioscorea</taxon>
    </lineage>
</organism>
<keyword evidence="6" id="KW-1133">Transmembrane helix</keyword>
<reference evidence="9" key="1">
    <citation type="submission" date="2021-03" db="EMBL/GenBank/DDBJ databases">
        <authorList>
            <person name="Li Z."/>
            <person name="Yang C."/>
        </authorList>
    </citation>
    <scope>NUCLEOTIDE SEQUENCE</scope>
    <source>
        <strain evidence="9">Dzin_1.0</strain>
        <tissue evidence="9">Leaf</tissue>
    </source>
</reference>
<evidence type="ECO:0000256" key="7">
    <source>
        <dbReference type="ARBA" id="ARBA00023136"/>
    </source>
</evidence>
<evidence type="ECO:0000256" key="2">
    <source>
        <dbReference type="ARBA" id="ARBA00022614"/>
    </source>
</evidence>
<evidence type="ECO:0000313" key="9">
    <source>
        <dbReference type="EMBL" id="KAJ0987966.1"/>
    </source>
</evidence>
<keyword evidence="7" id="KW-0472">Membrane</keyword>
<dbReference type="PANTHER" id="PTHR27008">
    <property type="entry name" value="OS04G0122200 PROTEIN"/>
    <property type="match status" value="1"/>
</dbReference>
<dbReference type="Gene3D" id="3.80.10.10">
    <property type="entry name" value="Ribonuclease Inhibitor"/>
    <property type="match status" value="1"/>
</dbReference>
<dbReference type="Proteomes" id="UP001085076">
    <property type="component" value="Miscellaneous, Linkage group lg01"/>
</dbReference>
<name>A0A9D5D9T2_9LILI</name>